<dbReference type="PANTHER" id="PTHR11506">
    <property type="entry name" value="LYSOSOME-ASSOCIATED MEMBRANE GLYCOPROTEIN"/>
    <property type="match status" value="1"/>
</dbReference>
<evidence type="ECO:0000256" key="4">
    <source>
        <dbReference type="ARBA" id="ARBA00022729"/>
    </source>
</evidence>
<dbReference type="PROSITE" id="PS00311">
    <property type="entry name" value="LAMP_2"/>
    <property type="match status" value="1"/>
</dbReference>
<keyword evidence="8 14" id="KW-1015">Disulfide bond</keyword>
<dbReference type="Proteomes" id="UP000694580">
    <property type="component" value="Chromosome 15"/>
</dbReference>
<evidence type="ECO:0000259" key="18">
    <source>
        <dbReference type="Pfam" id="PF01299"/>
    </source>
</evidence>
<dbReference type="InterPro" id="IPR048528">
    <property type="entry name" value="Lamp2-like_luminal"/>
</dbReference>
<comment type="similarity">
    <text evidence="14">Belongs to the LAMP family.</text>
</comment>
<dbReference type="CDD" id="cd12087">
    <property type="entry name" value="TM_EGFR-like"/>
    <property type="match status" value="1"/>
</dbReference>
<dbReference type="RefSeq" id="XP_028811031.1">
    <property type="nucleotide sequence ID" value="XM_028955198.1"/>
</dbReference>
<keyword evidence="10 14" id="KW-0458">Lysosome</keyword>
<proteinExistence type="inferred from homology"/>
<feature type="domain" description="Lysosome-associated membrane glycoprotein 2-like luminal" evidence="18">
    <location>
        <begin position="24"/>
        <end position="171"/>
    </location>
</feature>
<evidence type="ECO:0000313" key="21">
    <source>
        <dbReference type="Proteomes" id="UP000694580"/>
    </source>
</evidence>
<comment type="caution">
    <text evidence="14">Lacks conserved residue(s) required for the propagation of feature annotation.</text>
</comment>
<dbReference type="Pfam" id="PF01299">
    <property type="entry name" value="Lamp2-like_luminal"/>
    <property type="match status" value="2"/>
</dbReference>
<dbReference type="InterPro" id="IPR048524">
    <property type="entry name" value="Lamp2-like_TM"/>
</dbReference>
<evidence type="ECO:0000256" key="15">
    <source>
        <dbReference type="SAM" id="MobiDB-lite"/>
    </source>
</evidence>
<keyword evidence="21" id="KW-1185">Reference proteome</keyword>
<dbReference type="InterPro" id="IPR018134">
    <property type="entry name" value="LAMP_CS"/>
</dbReference>
<evidence type="ECO:0000256" key="2">
    <source>
        <dbReference type="ARBA" id="ARBA00022475"/>
    </source>
</evidence>
<dbReference type="Pfam" id="PF21222">
    <property type="entry name" value="Lamp2_2nd"/>
    <property type="match status" value="1"/>
</dbReference>
<evidence type="ECO:0000256" key="8">
    <source>
        <dbReference type="ARBA" id="ARBA00023157"/>
    </source>
</evidence>
<feature type="chain" id="PRO_5044343653" description="Lysosome-associated membrane glycoprotein 1" evidence="17">
    <location>
        <begin position="23"/>
        <end position="410"/>
    </location>
</feature>
<feature type="domain" description="Lysosome-associated membrane glycoprotein 2-like transmembrane" evidence="19">
    <location>
        <begin position="377"/>
        <end position="408"/>
    </location>
</feature>
<feature type="compositionally biased region" description="Polar residues" evidence="15">
    <location>
        <begin position="177"/>
        <end position="189"/>
    </location>
</feature>
<feature type="region of interest" description="Disordered" evidence="15">
    <location>
        <begin position="177"/>
        <end position="211"/>
    </location>
</feature>
<dbReference type="GO" id="GO:0005765">
    <property type="term" value="C:lysosomal membrane"/>
    <property type="evidence" value="ECO:0007669"/>
    <property type="project" value="UniProtKB-SubCell"/>
</dbReference>
<dbReference type="FunFam" id="2.40.160.110:FF:000001">
    <property type="entry name" value="lysosome-associated membrane glycoprotein 2 isoform X2"/>
    <property type="match status" value="1"/>
</dbReference>
<feature type="transmembrane region" description="Helical" evidence="16">
    <location>
        <begin position="375"/>
        <end position="398"/>
    </location>
</feature>
<evidence type="ECO:0000256" key="16">
    <source>
        <dbReference type="SAM" id="Phobius"/>
    </source>
</evidence>
<keyword evidence="6 16" id="KW-1133">Transmembrane helix</keyword>
<keyword evidence="3 14" id="KW-0812">Transmembrane</keyword>
<protein>
    <recommendedName>
        <fullName evidence="13">Lysosome-associated membrane glycoprotein 1</fullName>
    </recommendedName>
</protein>
<evidence type="ECO:0000256" key="12">
    <source>
        <dbReference type="ARBA" id="ARBA00060404"/>
    </source>
</evidence>
<accession>A0AAY4EUD5</accession>
<feature type="signal peptide" evidence="17">
    <location>
        <begin position="1"/>
        <end position="22"/>
    </location>
</feature>
<feature type="disulfide bond" evidence="14">
    <location>
        <begin position="331"/>
        <end position="368"/>
    </location>
</feature>
<evidence type="ECO:0000256" key="6">
    <source>
        <dbReference type="ARBA" id="ARBA00022989"/>
    </source>
</evidence>
<name>A0AAY4EUD5_9TELE</name>
<dbReference type="GO" id="GO:0031902">
    <property type="term" value="C:late endosome membrane"/>
    <property type="evidence" value="ECO:0007669"/>
    <property type="project" value="TreeGrafter"/>
</dbReference>
<evidence type="ECO:0000256" key="14">
    <source>
        <dbReference type="PROSITE-ProRule" id="PRU00740"/>
    </source>
</evidence>
<evidence type="ECO:0000259" key="19">
    <source>
        <dbReference type="Pfam" id="PF21222"/>
    </source>
</evidence>
<dbReference type="InterPro" id="IPR002000">
    <property type="entry name" value="Lysosome-assoc_membr_glycop"/>
</dbReference>
<dbReference type="Ensembl" id="ENSDCDT00010072070.1">
    <property type="protein sequence ID" value="ENSDCDP00010061305.1"/>
    <property type="gene ID" value="ENSDCDG00010033875.1"/>
</dbReference>
<evidence type="ECO:0000256" key="11">
    <source>
        <dbReference type="ARBA" id="ARBA00037817"/>
    </source>
</evidence>
<dbReference type="PROSITE" id="PS00310">
    <property type="entry name" value="LAMP_1"/>
    <property type="match status" value="1"/>
</dbReference>
<reference evidence="20 21" key="1">
    <citation type="submission" date="2020-06" db="EMBL/GenBank/DDBJ databases">
        <authorList>
            <consortium name="Wellcome Sanger Institute Data Sharing"/>
        </authorList>
    </citation>
    <scope>NUCLEOTIDE SEQUENCE [LARGE SCALE GENOMIC DNA]</scope>
</reference>
<evidence type="ECO:0000256" key="7">
    <source>
        <dbReference type="ARBA" id="ARBA00023136"/>
    </source>
</evidence>
<evidence type="ECO:0000256" key="9">
    <source>
        <dbReference type="ARBA" id="ARBA00023180"/>
    </source>
</evidence>
<evidence type="ECO:0000256" key="1">
    <source>
        <dbReference type="ARBA" id="ARBA00004251"/>
    </source>
</evidence>
<evidence type="ECO:0000313" key="20">
    <source>
        <dbReference type="Ensembl" id="ENSDCDP00010061305.1"/>
    </source>
</evidence>
<sequence length="410" mass="42985">MTRSAVLVAGLALLGTVTVCAAVTLEVTDGKSPCIKAELSAVFLITYNITNGTRPAVVPLPDSAKVGDASSCGGAGRLPTLVATFGAGHALGLEFTKDGDQYSIANLSLQYNVSDATTFPESNTTGLVIQSTNSSGIAAHMNTTYKCLSETTVSLGSWVTVTFSGVRMEAYMSTTELSPEESTCSADMNSTTPAPPTTTAAPTSPPIPGNPESGNYNVTVNGTTCLLARMGIQLNVTYFSKSLKKDVQGIVNVQPNLTTATGLCSKTSSTLHLQDNQTTLLFTFTLNTTSNKYHLSGVDLTALWQDMNGTVTVGNTSLDTLEGSLGRSYMCNAQQNVVVTSTFSINTVRLQVQPFGVNGDQFGTAEDCQVDQDNMLIPIIVGAALAGLVLIVLIAYLIGRKRSHAGYQSI</sequence>
<dbReference type="PANTHER" id="PTHR11506:SF27">
    <property type="entry name" value="LYSOSOME-ASSOCIATED MEMBRANE GLYCOPROTEIN 1"/>
    <property type="match status" value="1"/>
</dbReference>
<dbReference type="GO" id="GO:0072594">
    <property type="term" value="P:establishment of protein localization to organelle"/>
    <property type="evidence" value="ECO:0007669"/>
    <property type="project" value="TreeGrafter"/>
</dbReference>
<keyword evidence="2" id="KW-1003">Cell membrane</keyword>
<dbReference type="PRINTS" id="PR00336">
    <property type="entry name" value="LYSASSOCTDMP"/>
</dbReference>
<keyword evidence="9" id="KW-0325">Glycoprotein</keyword>
<evidence type="ECO:0000256" key="13">
    <source>
        <dbReference type="ARBA" id="ARBA00074383"/>
    </source>
</evidence>
<comment type="subcellular location">
    <subcellularLocation>
        <location evidence="1">Cell membrane</location>
        <topology evidence="1">Single-pass type I membrane protein</topology>
    </subcellularLocation>
    <subcellularLocation>
        <location evidence="12">Cytolytic granule membrane</location>
        <topology evidence="12">Single-pass type I membrane protein</topology>
    </subcellularLocation>
    <subcellularLocation>
        <location evidence="11">Late endosome membrane</location>
        <topology evidence="11">Single-pass type I membrane protein</topology>
    </subcellularLocation>
    <subcellularLocation>
        <location evidence="14">Lysosome membrane</location>
        <topology evidence="14">Single-pass type I membrane protein</topology>
    </subcellularLocation>
</comment>
<reference evidence="20" key="3">
    <citation type="submission" date="2025-09" db="UniProtKB">
        <authorList>
            <consortium name="Ensembl"/>
        </authorList>
    </citation>
    <scope>IDENTIFICATION</scope>
</reference>
<evidence type="ECO:0000256" key="5">
    <source>
        <dbReference type="ARBA" id="ARBA00022753"/>
    </source>
</evidence>
<organism evidence="20 21">
    <name type="scientific">Denticeps clupeoides</name>
    <name type="common">denticle herring</name>
    <dbReference type="NCBI Taxonomy" id="299321"/>
    <lineage>
        <taxon>Eukaryota</taxon>
        <taxon>Metazoa</taxon>
        <taxon>Chordata</taxon>
        <taxon>Craniata</taxon>
        <taxon>Vertebrata</taxon>
        <taxon>Euteleostomi</taxon>
        <taxon>Actinopterygii</taxon>
        <taxon>Neopterygii</taxon>
        <taxon>Teleostei</taxon>
        <taxon>Clupei</taxon>
        <taxon>Clupeiformes</taxon>
        <taxon>Denticipitoidei</taxon>
        <taxon>Denticipitidae</taxon>
        <taxon>Denticeps</taxon>
    </lineage>
</organism>
<keyword evidence="5" id="KW-0967">Endosome</keyword>
<evidence type="ECO:0000256" key="10">
    <source>
        <dbReference type="ARBA" id="ARBA00023228"/>
    </source>
</evidence>
<dbReference type="GeneTree" id="ENSGT00950000182899"/>
<dbReference type="GeneID" id="114765120"/>
<feature type="domain" description="Lysosome-associated membrane glycoprotein 2-like luminal" evidence="18">
    <location>
        <begin position="211"/>
        <end position="357"/>
    </location>
</feature>
<evidence type="ECO:0000256" key="3">
    <source>
        <dbReference type="ARBA" id="ARBA00022692"/>
    </source>
</evidence>
<dbReference type="PROSITE" id="PS51407">
    <property type="entry name" value="LAMP_3"/>
    <property type="match status" value="1"/>
</dbReference>
<reference evidence="20" key="2">
    <citation type="submission" date="2025-08" db="UniProtKB">
        <authorList>
            <consortium name="Ensembl"/>
        </authorList>
    </citation>
    <scope>IDENTIFICATION</scope>
</reference>
<gene>
    <name evidence="20" type="primary">lamp1a</name>
</gene>
<dbReference type="GO" id="GO:0005886">
    <property type="term" value="C:plasma membrane"/>
    <property type="evidence" value="ECO:0007669"/>
    <property type="project" value="UniProtKB-SubCell"/>
</dbReference>
<dbReference type="AlphaFoldDB" id="A0AAY4EUD5"/>
<evidence type="ECO:0000256" key="17">
    <source>
        <dbReference type="SAM" id="SignalP"/>
    </source>
</evidence>
<keyword evidence="7 14" id="KW-0472">Membrane</keyword>
<dbReference type="Gene3D" id="2.40.160.110">
    <property type="match status" value="2"/>
</dbReference>
<keyword evidence="4 17" id="KW-0732">Signal</keyword>